<keyword evidence="2" id="KW-0012">Acyltransferase</keyword>
<keyword evidence="3" id="KW-1185">Reference proteome</keyword>
<gene>
    <name evidence="2" type="ORF">NE686_11210</name>
</gene>
<comment type="caution">
    <text evidence="2">The sequence shown here is derived from an EMBL/GenBank/DDBJ whole genome shotgun (WGS) entry which is preliminary data.</text>
</comment>
<reference evidence="2 3" key="1">
    <citation type="submission" date="2022-06" db="EMBL/GenBank/DDBJ databases">
        <title>Isolation of gut microbiota from human fecal samples.</title>
        <authorList>
            <person name="Pamer E.G."/>
            <person name="Barat B."/>
            <person name="Waligurski E."/>
            <person name="Medina S."/>
            <person name="Paddock L."/>
            <person name="Mostad J."/>
        </authorList>
    </citation>
    <scope>NUCLEOTIDE SEQUENCE [LARGE SCALE GENOMIC DNA]</scope>
    <source>
        <strain evidence="2 3">DFI.7.95</strain>
    </source>
</reference>
<evidence type="ECO:0000259" key="1">
    <source>
        <dbReference type="PROSITE" id="PS51186"/>
    </source>
</evidence>
<keyword evidence="2" id="KW-0808">Transferase</keyword>
<dbReference type="Proteomes" id="UP001524478">
    <property type="component" value="Unassembled WGS sequence"/>
</dbReference>
<dbReference type="PROSITE" id="PS51186">
    <property type="entry name" value="GNAT"/>
    <property type="match status" value="1"/>
</dbReference>
<dbReference type="EMBL" id="JANGAC010000007">
    <property type="protein sequence ID" value="MCQ4923660.1"/>
    <property type="molecule type" value="Genomic_DNA"/>
</dbReference>
<dbReference type="InterPro" id="IPR000182">
    <property type="entry name" value="GNAT_dom"/>
</dbReference>
<dbReference type="Pfam" id="PF00583">
    <property type="entry name" value="Acetyltransf_1"/>
    <property type="match status" value="1"/>
</dbReference>
<dbReference type="EC" id="2.3.1.-" evidence="2"/>
<evidence type="ECO:0000313" key="2">
    <source>
        <dbReference type="EMBL" id="MCQ4923660.1"/>
    </source>
</evidence>
<feature type="domain" description="N-acetyltransferase" evidence="1">
    <location>
        <begin position="17"/>
        <end position="159"/>
    </location>
</feature>
<dbReference type="CDD" id="cd04301">
    <property type="entry name" value="NAT_SF"/>
    <property type="match status" value="1"/>
</dbReference>
<proteinExistence type="predicted"/>
<dbReference type="Gene3D" id="3.40.630.30">
    <property type="match status" value="1"/>
</dbReference>
<evidence type="ECO:0000313" key="3">
    <source>
        <dbReference type="Proteomes" id="UP001524478"/>
    </source>
</evidence>
<accession>A0ABT1SB00</accession>
<dbReference type="SUPFAM" id="SSF55729">
    <property type="entry name" value="Acyl-CoA N-acyltransferases (Nat)"/>
    <property type="match status" value="1"/>
</dbReference>
<dbReference type="InterPro" id="IPR016181">
    <property type="entry name" value="Acyl_CoA_acyltransferase"/>
</dbReference>
<dbReference type="GO" id="GO:0016746">
    <property type="term" value="F:acyltransferase activity"/>
    <property type="evidence" value="ECO:0007669"/>
    <property type="project" value="UniProtKB-KW"/>
</dbReference>
<organism evidence="2 3">
    <name type="scientific">Tissierella carlieri</name>
    <dbReference type="NCBI Taxonomy" id="689904"/>
    <lineage>
        <taxon>Bacteria</taxon>
        <taxon>Bacillati</taxon>
        <taxon>Bacillota</taxon>
        <taxon>Tissierellia</taxon>
        <taxon>Tissierellales</taxon>
        <taxon>Tissierellaceae</taxon>
        <taxon>Tissierella</taxon>
    </lineage>
</organism>
<dbReference type="RefSeq" id="WP_256311573.1">
    <property type="nucleotide sequence ID" value="NZ_JANGAC010000007.1"/>
</dbReference>
<protein>
    <submittedName>
        <fullName evidence="2">GNAT family N-acetyltransferase</fullName>
        <ecNumber evidence="2">2.3.1.-</ecNumber>
    </submittedName>
</protein>
<sequence length="159" mass="19329">MEFEIIKASKEYKDILGNLMQFYFYDFSEFVKCDVEDNGLYKPYEYLDDYWNEKKHRFPYLVKRDGKYIGFVLVRLIESEEGNYFSIAEFFIMKKYRRKGIGQAVANKIFDLHRGQWEVFQIEINNPAQAFWHKTIDEYTKGRFKERSENGKKIQEFVN</sequence>
<name>A0ABT1SB00_9FIRM</name>